<organism evidence="3 4">
    <name type="scientific">Gnathostoma spinigerum</name>
    <dbReference type="NCBI Taxonomy" id="75299"/>
    <lineage>
        <taxon>Eukaryota</taxon>
        <taxon>Metazoa</taxon>
        <taxon>Ecdysozoa</taxon>
        <taxon>Nematoda</taxon>
        <taxon>Chromadorea</taxon>
        <taxon>Rhabditida</taxon>
        <taxon>Spirurina</taxon>
        <taxon>Gnathostomatomorpha</taxon>
        <taxon>Gnathostomatoidea</taxon>
        <taxon>Gnathostomatidae</taxon>
        <taxon>Gnathostoma</taxon>
    </lineage>
</organism>
<dbReference type="Gene3D" id="3.40.50.1580">
    <property type="entry name" value="Nucleoside phosphorylase domain"/>
    <property type="match status" value="1"/>
</dbReference>
<evidence type="ECO:0000256" key="1">
    <source>
        <dbReference type="ARBA" id="ARBA00010456"/>
    </source>
</evidence>
<dbReference type="InterPro" id="IPR000845">
    <property type="entry name" value="Nucleoside_phosphorylase_d"/>
</dbReference>
<feature type="domain" description="Nucleoside phosphorylase" evidence="2">
    <location>
        <begin position="1"/>
        <end position="199"/>
    </location>
</feature>
<gene>
    <name evidence="3" type="ORF">AB6A40_009572</name>
</gene>
<reference evidence="3 4" key="1">
    <citation type="submission" date="2024-08" db="EMBL/GenBank/DDBJ databases">
        <title>Gnathostoma spinigerum genome.</title>
        <authorList>
            <person name="Gonzalez-Bertolin B."/>
            <person name="Monzon S."/>
            <person name="Zaballos A."/>
            <person name="Jimenez P."/>
            <person name="Dekumyoy P."/>
            <person name="Varona S."/>
            <person name="Cuesta I."/>
            <person name="Sumanam S."/>
            <person name="Adisakwattana P."/>
            <person name="Gasser R.B."/>
            <person name="Hernandez-Gonzalez A."/>
            <person name="Young N.D."/>
            <person name="Perteguer M.J."/>
        </authorList>
    </citation>
    <scope>NUCLEOTIDE SEQUENCE [LARGE SCALE GENOMIC DNA]</scope>
    <source>
        <strain evidence="3">AL3</strain>
        <tissue evidence="3">Liver</tissue>
    </source>
</reference>
<protein>
    <recommendedName>
        <fullName evidence="2">Nucleoside phosphorylase domain-containing protein</fullName>
    </recommendedName>
</protein>
<dbReference type="SUPFAM" id="SSF53167">
    <property type="entry name" value="Purine and uridine phosphorylases"/>
    <property type="match status" value="1"/>
</dbReference>
<keyword evidence="4" id="KW-1185">Reference proteome</keyword>
<accession>A0ABD6ESR5</accession>
<comment type="similarity">
    <text evidence="1">Belongs to the PNP/UDP phosphorylase family.</text>
</comment>
<dbReference type="AlphaFoldDB" id="A0ABD6ESR5"/>
<dbReference type="PANTHER" id="PTHR43691:SF11">
    <property type="entry name" value="FI09636P-RELATED"/>
    <property type="match status" value="1"/>
</dbReference>
<evidence type="ECO:0000313" key="4">
    <source>
        <dbReference type="Proteomes" id="UP001608902"/>
    </source>
</evidence>
<dbReference type="Pfam" id="PF01048">
    <property type="entry name" value="PNP_UDP_1"/>
    <property type="match status" value="1"/>
</dbReference>
<comment type="caution">
    <text evidence="3">The sequence shown here is derived from an EMBL/GenBank/DDBJ whole genome shotgun (WGS) entry which is preliminary data.</text>
</comment>
<dbReference type="EMBL" id="JBGFUD010010306">
    <property type="protein sequence ID" value="MFH4982863.1"/>
    <property type="molecule type" value="Genomic_DNA"/>
</dbReference>
<name>A0ABD6ESR5_9BILA</name>
<evidence type="ECO:0000313" key="3">
    <source>
        <dbReference type="EMBL" id="MFH4982863.1"/>
    </source>
</evidence>
<dbReference type="PANTHER" id="PTHR43691">
    <property type="entry name" value="URIDINE PHOSPHORYLASE"/>
    <property type="match status" value="1"/>
</dbReference>
<dbReference type="NCBIfam" id="TIGR01719">
    <property type="entry name" value="euk_UDPppase"/>
    <property type="match status" value="1"/>
</dbReference>
<dbReference type="InterPro" id="IPR010059">
    <property type="entry name" value="Uridine_phosphorylase_euk"/>
</dbReference>
<proteinExistence type="inferred from homology"/>
<evidence type="ECO:0000259" key="2">
    <source>
        <dbReference type="Pfam" id="PF01048"/>
    </source>
</evidence>
<sequence>MHGMGSPSLSIMLNEIIKLLHYAKASDVTFIRLGTSGGVGVEPGTVIVSSGTLNGALQEAHFQYIKGELVVRPAPLDQDLKQSLFELAKRLRLPVDTGKTLCADDFYEGQMRLDGAFCDYTSEDKFAFLKKLYAIGVRNIEMESSCFASFTHRAGIRAAIVCVALINRMKGDQVVVGVDKSTYVEFETRPFKLVTAYIKEQLKIGA</sequence>
<dbReference type="Proteomes" id="UP001608902">
    <property type="component" value="Unassembled WGS sequence"/>
</dbReference>
<dbReference type="InterPro" id="IPR035994">
    <property type="entry name" value="Nucleoside_phosphorylase_sf"/>
</dbReference>